<dbReference type="RefSeq" id="WP_138647964.1">
    <property type="nucleotide sequence ID" value="NZ_VCKW01000158.1"/>
</dbReference>
<organism evidence="4 5">
    <name type="scientific">Actinomadura soli</name>
    <dbReference type="NCBI Taxonomy" id="2508997"/>
    <lineage>
        <taxon>Bacteria</taxon>
        <taxon>Bacillati</taxon>
        <taxon>Actinomycetota</taxon>
        <taxon>Actinomycetes</taxon>
        <taxon>Streptosporangiales</taxon>
        <taxon>Thermomonosporaceae</taxon>
        <taxon>Actinomadura</taxon>
    </lineage>
</organism>
<evidence type="ECO:0000256" key="1">
    <source>
        <dbReference type="SAM" id="MobiDB-lite"/>
    </source>
</evidence>
<feature type="domain" description="DUF6545" evidence="3">
    <location>
        <begin position="257"/>
        <end position="407"/>
    </location>
</feature>
<keyword evidence="2" id="KW-1133">Transmembrane helix</keyword>
<dbReference type="InterPro" id="IPR046675">
    <property type="entry name" value="DUF6545"/>
</dbReference>
<feature type="region of interest" description="Disordered" evidence="1">
    <location>
        <begin position="363"/>
        <end position="394"/>
    </location>
</feature>
<dbReference type="AlphaFoldDB" id="A0A5C4J5Z2"/>
<reference evidence="4 5" key="1">
    <citation type="submission" date="2019-05" db="EMBL/GenBank/DDBJ databases">
        <title>Draft genome sequence of Actinomadura sp. 14C53.</title>
        <authorList>
            <person name="Saricaoglu S."/>
            <person name="Isik K."/>
        </authorList>
    </citation>
    <scope>NUCLEOTIDE SEQUENCE [LARGE SCALE GENOMIC DNA]</scope>
    <source>
        <strain evidence="4 5">14C53</strain>
    </source>
</reference>
<proteinExistence type="predicted"/>
<dbReference type="NCBIfam" id="NF042915">
    <property type="entry name" value="MAB_1171c_fam"/>
    <property type="match status" value="1"/>
</dbReference>
<evidence type="ECO:0000256" key="2">
    <source>
        <dbReference type="SAM" id="Phobius"/>
    </source>
</evidence>
<dbReference type="OrthoDB" id="3685619at2"/>
<accession>A0A5C4J5Z2</accession>
<dbReference type="InterPro" id="IPR050039">
    <property type="entry name" value="MAB_1171c-like"/>
</dbReference>
<comment type="caution">
    <text evidence="4">The sequence shown here is derived from an EMBL/GenBank/DDBJ whole genome shotgun (WGS) entry which is preliminary data.</text>
</comment>
<name>A0A5C4J5Z2_9ACTN</name>
<keyword evidence="2" id="KW-0812">Transmembrane</keyword>
<evidence type="ECO:0000313" key="4">
    <source>
        <dbReference type="EMBL" id="TMQ92732.1"/>
    </source>
</evidence>
<feature type="compositionally biased region" description="Polar residues" evidence="1">
    <location>
        <begin position="376"/>
        <end position="386"/>
    </location>
</feature>
<sequence>MIDLVFWTVAAAALLAAGWKARGLRGPDPPPGLGATCLLLVSIGLALVLISHGVQRVENAIFPNLGRLLSNLCTTVAAFAALAHLLSVTRPREEARARIRRWLVALLAAVSAMTGLFVSSPLPPVIGDFGSQYGDHPALVGYIVIYTVFMGWAFTGLAVLTVRYASPAARPALRTGLRIVTVGCVLVIIYLVEKTAMVVTQWLRLDPLVPGHDRPCPSPLHPPGCAFAVGLPLLAALAITLGITLPAWGPPAVAPVRWLRYWRTYRRLNPLWTALSAAMPQIVLPRSGRDRFSYRYGVHRRVVEIRDALLLLRPYRDSSEIWQAEITTGGAGLDARQAAALCEAISVRTALAAYLAGRPADERTHTTALSKAGPQTGDQSNDTMNSEGGGDLDSEADWLTQVSLAFSTAVDLPEDAPHGRP</sequence>
<keyword evidence="5" id="KW-1185">Reference proteome</keyword>
<dbReference type="EMBL" id="VCKW01000158">
    <property type="protein sequence ID" value="TMQ92732.1"/>
    <property type="molecule type" value="Genomic_DNA"/>
</dbReference>
<dbReference type="Proteomes" id="UP000309174">
    <property type="component" value="Unassembled WGS sequence"/>
</dbReference>
<feature type="transmembrane region" description="Helical" evidence="2">
    <location>
        <begin position="102"/>
        <end position="119"/>
    </location>
</feature>
<feature type="transmembrane region" description="Helical" evidence="2">
    <location>
        <begin position="227"/>
        <end position="248"/>
    </location>
</feature>
<keyword evidence="2" id="KW-0472">Membrane</keyword>
<protein>
    <recommendedName>
        <fullName evidence="3">DUF6545 domain-containing protein</fullName>
    </recommendedName>
</protein>
<feature type="transmembrane region" description="Helical" evidence="2">
    <location>
        <begin position="33"/>
        <end position="50"/>
    </location>
</feature>
<gene>
    <name evidence="4" type="ORF">ETD83_26695</name>
</gene>
<evidence type="ECO:0000259" key="3">
    <source>
        <dbReference type="Pfam" id="PF20182"/>
    </source>
</evidence>
<feature type="transmembrane region" description="Helical" evidence="2">
    <location>
        <begin position="172"/>
        <end position="192"/>
    </location>
</feature>
<dbReference type="Pfam" id="PF20182">
    <property type="entry name" value="DUF6545"/>
    <property type="match status" value="1"/>
</dbReference>
<evidence type="ECO:0000313" key="5">
    <source>
        <dbReference type="Proteomes" id="UP000309174"/>
    </source>
</evidence>
<feature type="transmembrane region" description="Helical" evidence="2">
    <location>
        <begin position="139"/>
        <end position="160"/>
    </location>
</feature>